<dbReference type="InterPro" id="IPR001314">
    <property type="entry name" value="Peptidase_S1A"/>
</dbReference>
<keyword evidence="4" id="KW-0732">Signal</keyword>
<keyword evidence="3" id="KW-0645">Protease</keyword>
<evidence type="ECO:0000256" key="5">
    <source>
        <dbReference type="ARBA" id="ARBA00022801"/>
    </source>
</evidence>
<dbReference type="SMART" id="SM00020">
    <property type="entry name" value="Tryp_SPc"/>
    <property type="match status" value="1"/>
</dbReference>
<dbReference type="PRINTS" id="PR00722">
    <property type="entry name" value="CHYMOTRYPSIN"/>
</dbReference>
<evidence type="ECO:0000259" key="9">
    <source>
        <dbReference type="PROSITE" id="PS50240"/>
    </source>
</evidence>
<dbReference type="AlphaFoldDB" id="A0A5B7E7B9"/>
<reference evidence="10 11" key="1">
    <citation type="submission" date="2019-05" db="EMBL/GenBank/DDBJ databases">
        <title>Another draft genome of Portunus trituberculatus and its Hox gene families provides insights of decapod evolution.</title>
        <authorList>
            <person name="Jeong J.-H."/>
            <person name="Song I."/>
            <person name="Kim S."/>
            <person name="Choi T."/>
            <person name="Kim D."/>
            <person name="Ryu S."/>
            <person name="Kim W."/>
        </authorList>
    </citation>
    <scope>NUCLEOTIDE SEQUENCE [LARGE SCALE GENOMIC DNA]</scope>
    <source>
        <tissue evidence="10">Muscle</tissue>
    </source>
</reference>
<name>A0A5B7E7B9_PORTR</name>
<comment type="caution">
    <text evidence="10">The sequence shown here is derived from an EMBL/GenBank/DDBJ whole genome shotgun (WGS) entry which is preliminary data.</text>
</comment>
<protein>
    <submittedName>
        <fullName evidence="10">Vitamin K-dependent protein C</fullName>
    </submittedName>
</protein>
<dbReference type="GO" id="GO:0005615">
    <property type="term" value="C:extracellular space"/>
    <property type="evidence" value="ECO:0007669"/>
    <property type="project" value="TreeGrafter"/>
</dbReference>
<accession>A0A5B7E7B9</accession>
<dbReference type="FunFam" id="2.40.10.10:FF:000054">
    <property type="entry name" value="Complement C1r subcomponent"/>
    <property type="match status" value="1"/>
</dbReference>
<evidence type="ECO:0000256" key="2">
    <source>
        <dbReference type="ARBA" id="ARBA00022525"/>
    </source>
</evidence>
<dbReference type="PANTHER" id="PTHR24264">
    <property type="entry name" value="TRYPSIN-RELATED"/>
    <property type="match status" value="1"/>
</dbReference>
<evidence type="ECO:0000313" key="10">
    <source>
        <dbReference type="EMBL" id="MPC28634.1"/>
    </source>
</evidence>
<dbReference type="InterPro" id="IPR009003">
    <property type="entry name" value="Peptidase_S1_PA"/>
</dbReference>
<proteinExistence type="predicted"/>
<dbReference type="InterPro" id="IPR050127">
    <property type="entry name" value="Serine_Proteases_S1"/>
</dbReference>
<sequence length="160" mass="17459">MVGIGDHNQLSTDDDVEGITRQIEVEEIKIFSQFSIVNVDFDIALLKLKEPLDFTPKEIGPICLPKDDTQTYGGDQGVVVGWGITKEGEINQPAILMEVELPILPAAVCETMMVNFFDITERMICASVEGGKDACEGDSGGPLSVVEGEQHIVVLYQMKT</sequence>
<dbReference type="Pfam" id="PF00089">
    <property type="entry name" value="Trypsin"/>
    <property type="match status" value="1"/>
</dbReference>
<dbReference type="PROSITE" id="PS50240">
    <property type="entry name" value="TRYPSIN_DOM"/>
    <property type="match status" value="1"/>
</dbReference>
<dbReference type="GO" id="GO:0006508">
    <property type="term" value="P:proteolysis"/>
    <property type="evidence" value="ECO:0007669"/>
    <property type="project" value="UniProtKB-KW"/>
</dbReference>
<feature type="domain" description="Peptidase S1" evidence="9">
    <location>
        <begin position="1"/>
        <end position="160"/>
    </location>
</feature>
<evidence type="ECO:0000256" key="3">
    <source>
        <dbReference type="ARBA" id="ARBA00022670"/>
    </source>
</evidence>
<organism evidence="10 11">
    <name type="scientific">Portunus trituberculatus</name>
    <name type="common">Swimming crab</name>
    <name type="synonym">Neptunus trituberculatus</name>
    <dbReference type="NCBI Taxonomy" id="210409"/>
    <lineage>
        <taxon>Eukaryota</taxon>
        <taxon>Metazoa</taxon>
        <taxon>Ecdysozoa</taxon>
        <taxon>Arthropoda</taxon>
        <taxon>Crustacea</taxon>
        <taxon>Multicrustacea</taxon>
        <taxon>Malacostraca</taxon>
        <taxon>Eumalacostraca</taxon>
        <taxon>Eucarida</taxon>
        <taxon>Decapoda</taxon>
        <taxon>Pleocyemata</taxon>
        <taxon>Brachyura</taxon>
        <taxon>Eubrachyura</taxon>
        <taxon>Portunoidea</taxon>
        <taxon>Portunidae</taxon>
        <taxon>Portuninae</taxon>
        <taxon>Portunus</taxon>
    </lineage>
</organism>
<dbReference type="OrthoDB" id="546450at2759"/>
<evidence type="ECO:0000256" key="6">
    <source>
        <dbReference type="ARBA" id="ARBA00022825"/>
    </source>
</evidence>
<evidence type="ECO:0000313" key="11">
    <source>
        <dbReference type="Proteomes" id="UP000324222"/>
    </source>
</evidence>
<dbReference type="PANTHER" id="PTHR24264:SF54">
    <property type="entry name" value="PEPTIDASE S1 DOMAIN-CONTAINING PROTEIN"/>
    <property type="match status" value="1"/>
</dbReference>
<evidence type="ECO:0000256" key="1">
    <source>
        <dbReference type="ARBA" id="ARBA00004613"/>
    </source>
</evidence>
<gene>
    <name evidence="10" type="primary">PROC_0</name>
    <name evidence="10" type="ORF">E2C01_021843</name>
</gene>
<dbReference type="PROSITE" id="PS00135">
    <property type="entry name" value="TRYPSIN_SER"/>
    <property type="match status" value="1"/>
</dbReference>
<dbReference type="InterPro" id="IPR043504">
    <property type="entry name" value="Peptidase_S1_PA_chymotrypsin"/>
</dbReference>
<keyword evidence="5" id="KW-0378">Hydrolase</keyword>
<evidence type="ECO:0000256" key="7">
    <source>
        <dbReference type="ARBA" id="ARBA00023157"/>
    </source>
</evidence>
<comment type="subcellular location">
    <subcellularLocation>
        <location evidence="1">Secreted</location>
    </subcellularLocation>
</comment>
<keyword evidence="2" id="KW-0964">Secreted</keyword>
<evidence type="ECO:0000256" key="4">
    <source>
        <dbReference type="ARBA" id="ARBA00022729"/>
    </source>
</evidence>
<keyword evidence="6" id="KW-0720">Serine protease</keyword>
<dbReference type="EMBL" id="VSRR010001944">
    <property type="protein sequence ID" value="MPC28634.1"/>
    <property type="molecule type" value="Genomic_DNA"/>
</dbReference>
<dbReference type="InterPro" id="IPR033116">
    <property type="entry name" value="TRYPSIN_SER"/>
</dbReference>
<keyword evidence="7" id="KW-1015">Disulfide bond</keyword>
<dbReference type="Gene3D" id="2.40.10.10">
    <property type="entry name" value="Trypsin-like serine proteases"/>
    <property type="match status" value="2"/>
</dbReference>
<keyword evidence="11" id="KW-1185">Reference proteome</keyword>
<evidence type="ECO:0000256" key="8">
    <source>
        <dbReference type="ARBA" id="ARBA00023180"/>
    </source>
</evidence>
<keyword evidence="8" id="KW-0325">Glycoprotein</keyword>
<dbReference type="Proteomes" id="UP000324222">
    <property type="component" value="Unassembled WGS sequence"/>
</dbReference>
<dbReference type="SUPFAM" id="SSF50494">
    <property type="entry name" value="Trypsin-like serine proteases"/>
    <property type="match status" value="1"/>
</dbReference>
<dbReference type="GO" id="GO:0004252">
    <property type="term" value="F:serine-type endopeptidase activity"/>
    <property type="evidence" value="ECO:0007669"/>
    <property type="project" value="InterPro"/>
</dbReference>
<dbReference type="CDD" id="cd00190">
    <property type="entry name" value="Tryp_SPc"/>
    <property type="match status" value="1"/>
</dbReference>
<dbReference type="InterPro" id="IPR001254">
    <property type="entry name" value="Trypsin_dom"/>
</dbReference>